<dbReference type="InterPro" id="IPR002589">
    <property type="entry name" value="Macro_dom"/>
</dbReference>
<name>A0A7S4K9C5_9STRA</name>
<dbReference type="Pfam" id="PF01661">
    <property type="entry name" value="Macro"/>
    <property type="match status" value="1"/>
</dbReference>
<evidence type="ECO:0000313" key="2">
    <source>
        <dbReference type="EMBL" id="CAE2287858.1"/>
    </source>
</evidence>
<accession>A0A7S4K9C5</accession>
<organism evidence="2">
    <name type="scientific">Odontella aurita</name>
    <dbReference type="NCBI Taxonomy" id="265563"/>
    <lineage>
        <taxon>Eukaryota</taxon>
        <taxon>Sar</taxon>
        <taxon>Stramenopiles</taxon>
        <taxon>Ochrophyta</taxon>
        <taxon>Bacillariophyta</taxon>
        <taxon>Mediophyceae</taxon>
        <taxon>Biddulphiophycidae</taxon>
        <taxon>Eupodiscales</taxon>
        <taxon>Odontellaceae</taxon>
        <taxon>Odontella</taxon>
    </lineage>
</organism>
<proteinExistence type="predicted"/>
<reference evidence="2" key="1">
    <citation type="submission" date="2021-01" db="EMBL/GenBank/DDBJ databases">
        <authorList>
            <person name="Corre E."/>
            <person name="Pelletier E."/>
            <person name="Niang G."/>
            <person name="Scheremetjew M."/>
            <person name="Finn R."/>
            <person name="Kale V."/>
            <person name="Holt S."/>
            <person name="Cochrane G."/>
            <person name="Meng A."/>
            <person name="Brown T."/>
            <person name="Cohen L."/>
        </authorList>
    </citation>
    <scope>NUCLEOTIDE SEQUENCE</scope>
    <source>
        <strain evidence="2">Isolate 1302-5</strain>
    </source>
</reference>
<dbReference type="PANTHER" id="PTHR11106">
    <property type="entry name" value="GANGLIOSIDE INDUCED DIFFERENTIATION ASSOCIATED PROTEIN 2-RELATED"/>
    <property type="match status" value="1"/>
</dbReference>
<dbReference type="EMBL" id="HBKQ01060748">
    <property type="protein sequence ID" value="CAE2287858.1"/>
    <property type="molecule type" value="Transcribed_RNA"/>
</dbReference>
<dbReference type="AlphaFoldDB" id="A0A7S4K9C5"/>
<dbReference type="PANTHER" id="PTHR11106:SF27">
    <property type="entry name" value="MACRO DOMAIN-CONTAINING PROTEIN"/>
    <property type="match status" value="1"/>
</dbReference>
<dbReference type="SUPFAM" id="SSF52949">
    <property type="entry name" value="Macro domain-like"/>
    <property type="match status" value="1"/>
</dbReference>
<protein>
    <recommendedName>
        <fullName evidence="1">Macro domain-containing protein</fullName>
    </recommendedName>
</protein>
<dbReference type="InterPro" id="IPR043472">
    <property type="entry name" value="Macro_dom-like"/>
</dbReference>
<dbReference type="SMART" id="SM00506">
    <property type="entry name" value="A1pp"/>
    <property type="match status" value="1"/>
</dbReference>
<gene>
    <name evidence="2" type="ORF">OAUR00152_LOCUS41421</name>
</gene>
<dbReference type="Gene3D" id="3.40.220.10">
    <property type="entry name" value="Leucine Aminopeptidase, subunit E, domain 1"/>
    <property type="match status" value="1"/>
</dbReference>
<evidence type="ECO:0000259" key="1">
    <source>
        <dbReference type="PROSITE" id="PS51154"/>
    </source>
</evidence>
<sequence length="264" mass="28402">MSSPRLSYSMRSFAQVSCPEIHGKSGMKGCLLGSASLLSKQRINKTVQLSLIGGSLLDFEGDAIVNAANTGGVTGFGIDQMVNRAAGDFEIKKARREFDGIPTGSAKSTPSFAHKKCRHIIHAVGPVYRLNALGDSLSEEEKDSLLSSAYRSAIEKSSEHGVKTIGFCLLSAGVFRGSKQLDDIISIAIQSIASAIDEGLAPTLEEVSIFAYTGEEKSCLHRVFCELKRCGFFDGSKKSQEHCCQCVQQKYTVNGLAIFYTVGL</sequence>
<feature type="domain" description="Macro" evidence="1">
    <location>
        <begin position="36"/>
        <end position="228"/>
    </location>
</feature>
<dbReference type="PROSITE" id="PS51154">
    <property type="entry name" value="MACRO"/>
    <property type="match status" value="1"/>
</dbReference>